<feature type="domain" description="DUF4328" evidence="3">
    <location>
        <begin position="99"/>
        <end position="236"/>
    </location>
</feature>
<keyword evidence="2" id="KW-0472">Membrane</keyword>
<evidence type="ECO:0000256" key="2">
    <source>
        <dbReference type="SAM" id="Phobius"/>
    </source>
</evidence>
<evidence type="ECO:0000313" key="5">
    <source>
        <dbReference type="Proteomes" id="UP000547973"/>
    </source>
</evidence>
<dbReference type="AlphaFoldDB" id="A0A7Y9Z8G3"/>
<feature type="transmembrane region" description="Helical" evidence="2">
    <location>
        <begin position="210"/>
        <end position="233"/>
    </location>
</feature>
<accession>A0A7Y9Z8G3</accession>
<feature type="region of interest" description="Disordered" evidence="1">
    <location>
        <begin position="1"/>
        <end position="29"/>
    </location>
</feature>
<sequence>MTTPPATPDPFASPTSDSSPTPAPMAPPGYTPMAPPGYVPITVQAAAPNKVALWATILTGAYAATSVLGAVSAPAMVEGLKQRLADPQSASLFAGQSPVSALSIPLSIASFVLLALWMSRIRAARKARGETIGGPPAVEWWGWFVPVANIVLPLLGMRAITKARAGMGILLGWWIAYVAAVGVSVASVIPEFTAIDLSTGKLAHPEALDPIVGLMWASSIAMLVSWVFLAMIIRVTTRHEAEVS</sequence>
<name>A0A7Y9Z8G3_9MICO</name>
<protein>
    <recommendedName>
        <fullName evidence="3">DUF4328 domain-containing protein</fullName>
    </recommendedName>
</protein>
<evidence type="ECO:0000313" key="4">
    <source>
        <dbReference type="EMBL" id="NYI40762.1"/>
    </source>
</evidence>
<dbReference type="Pfam" id="PF14219">
    <property type="entry name" value="DUF4328"/>
    <property type="match status" value="1"/>
</dbReference>
<comment type="caution">
    <text evidence="4">The sequence shown here is derived from an EMBL/GenBank/DDBJ whole genome shotgun (WGS) entry which is preliminary data.</text>
</comment>
<organism evidence="4 5">
    <name type="scientific">Demequina lutea</name>
    <dbReference type="NCBI Taxonomy" id="431489"/>
    <lineage>
        <taxon>Bacteria</taxon>
        <taxon>Bacillati</taxon>
        <taxon>Actinomycetota</taxon>
        <taxon>Actinomycetes</taxon>
        <taxon>Micrococcales</taxon>
        <taxon>Demequinaceae</taxon>
        <taxon>Demequina</taxon>
    </lineage>
</organism>
<gene>
    <name evidence="4" type="ORF">BKA03_000881</name>
</gene>
<feature type="transmembrane region" description="Helical" evidence="2">
    <location>
        <begin position="98"/>
        <end position="120"/>
    </location>
</feature>
<keyword evidence="5" id="KW-1185">Reference proteome</keyword>
<feature type="transmembrane region" description="Helical" evidence="2">
    <location>
        <begin position="169"/>
        <end position="190"/>
    </location>
</feature>
<dbReference type="Proteomes" id="UP000547973">
    <property type="component" value="Unassembled WGS sequence"/>
</dbReference>
<evidence type="ECO:0000259" key="3">
    <source>
        <dbReference type="Pfam" id="PF14219"/>
    </source>
</evidence>
<feature type="transmembrane region" description="Helical" evidence="2">
    <location>
        <begin position="51"/>
        <end position="77"/>
    </location>
</feature>
<keyword evidence="2" id="KW-0812">Transmembrane</keyword>
<feature type="compositionally biased region" description="Low complexity" evidence="1">
    <location>
        <begin position="9"/>
        <end position="20"/>
    </location>
</feature>
<dbReference type="EMBL" id="JACBZO010000001">
    <property type="protein sequence ID" value="NYI40762.1"/>
    <property type="molecule type" value="Genomic_DNA"/>
</dbReference>
<evidence type="ECO:0000256" key="1">
    <source>
        <dbReference type="SAM" id="MobiDB-lite"/>
    </source>
</evidence>
<reference evidence="4 5" key="1">
    <citation type="submission" date="2020-07" db="EMBL/GenBank/DDBJ databases">
        <title>Sequencing the genomes of 1000 actinobacteria strains.</title>
        <authorList>
            <person name="Klenk H.-P."/>
        </authorList>
    </citation>
    <scope>NUCLEOTIDE SEQUENCE [LARGE SCALE GENOMIC DNA]</scope>
    <source>
        <strain evidence="4 5">DSM 19970</strain>
    </source>
</reference>
<dbReference type="RefSeq" id="WP_179397700.1">
    <property type="nucleotide sequence ID" value="NZ_BBRC01000003.1"/>
</dbReference>
<dbReference type="InterPro" id="IPR025565">
    <property type="entry name" value="DUF4328"/>
</dbReference>
<proteinExistence type="predicted"/>
<keyword evidence="2" id="KW-1133">Transmembrane helix</keyword>